<evidence type="ECO:0000259" key="8">
    <source>
        <dbReference type="Pfam" id="PF00588"/>
    </source>
</evidence>
<reference evidence="9 10" key="1">
    <citation type="submission" date="2023-09" db="EMBL/GenBank/DDBJ databases">
        <title>Novel taxa isolated from Blanes Bay.</title>
        <authorList>
            <person name="Rey-Velasco X."/>
            <person name="Lucena T."/>
        </authorList>
    </citation>
    <scope>NUCLEOTIDE SEQUENCE [LARGE SCALE GENOMIC DNA]</scope>
    <source>
        <strain evidence="9 10">S334</strain>
    </source>
</reference>
<dbReference type="GO" id="GO:0008168">
    <property type="term" value="F:methyltransferase activity"/>
    <property type="evidence" value="ECO:0007669"/>
    <property type="project" value="UniProtKB-KW"/>
</dbReference>
<evidence type="ECO:0000256" key="3">
    <source>
        <dbReference type="ARBA" id="ARBA00022679"/>
    </source>
</evidence>
<gene>
    <name evidence="7" type="primary">trmH</name>
    <name evidence="9" type="ORF">RQM65_16615</name>
</gene>
<dbReference type="HAMAP" id="MF_02060">
    <property type="entry name" value="tRNA_methyltr_TrmH"/>
    <property type="match status" value="1"/>
</dbReference>
<keyword evidence="6 7" id="KW-0694">RNA-binding</keyword>
<dbReference type="InterPro" id="IPR033671">
    <property type="entry name" value="TrmH"/>
</dbReference>
<comment type="catalytic activity">
    <reaction evidence="7">
        <text>guanosine(18) in tRNA + S-adenosyl-L-methionine = 2'-O-methylguanosine(18) in tRNA + S-adenosyl-L-homocysteine + H(+)</text>
        <dbReference type="Rhea" id="RHEA:20077"/>
        <dbReference type="Rhea" id="RHEA-COMP:10190"/>
        <dbReference type="Rhea" id="RHEA-COMP:10192"/>
        <dbReference type="ChEBI" id="CHEBI:15378"/>
        <dbReference type="ChEBI" id="CHEBI:57856"/>
        <dbReference type="ChEBI" id="CHEBI:59789"/>
        <dbReference type="ChEBI" id="CHEBI:74269"/>
        <dbReference type="ChEBI" id="CHEBI:74445"/>
        <dbReference type="EC" id="2.1.1.34"/>
    </reaction>
</comment>
<dbReference type="EMBL" id="JAVTTP010000001">
    <property type="protein sequence ID" value="MDT7830293.1"/>
    <property type="molecule type" value="Genomic_DNA"/>
</dbReference>
<dbReference type="SUPFAM" id="SSF75217">
    <property type="entry name" value="alpha/beta knot"/>
    <property type="match status" value="1"/>
</dbReference>
<dbReference type="CDD" id="cd18092">
    <property type="entry name" value="SpoU-like_TrmH"/>
    <property type="match status" value="1"/>
</dbReference>
<evidence type="ECO:0000256" key="6">
    <source>
        <dbReference type="ARBA" id="ARBA00022884"/>
    </source>
</evidence>
<comment type="caution">
    <text evidence="7">Lacks conserved residue(s) required for the propagation of feature annotation.</text>
</comment>
<evidence type="ECO:0000256" key="2">
    <source>
        <dbReference type="ARBA" id="ARBA00022603"/>
    </source>
</evidence>
<keyword evidence="10" id="KW-1185">Reference proteome</keyword>
<feature type="binding site" evidence="7">
    <location>
        <position position="161"/>
    </location>
    <ligand>
        <name>S-adenosyl-L-methionine</name>
        <dbReference type="ChEBI" id="CHEBI:59789"/>
    </ligand>
</feature>
<dbReference type="InterPro" id="IPR029026">
    <property type="entry name" value="tRNA_m1G_MTases_N"/>
</dbReference>
<dbReference type="PANTHER" id="PTHR43453">
    <property type="entry name" value="RRNA METHYLASE-LIKE"/>
    <property type="match status" value="1"/>
</dbReference>
<evidence type="ECO:0000256" key="5">
    <source>
        <dbReference type="ARBA" id="ARBA00022694"/>
    </source>
</evidence>
<evidence type="ECO:0000256" key="1">
    <source>
        <dbReference type="ARBA" id="ARBA00022555"/>
    </source>
</evidence>
<dbReference type="Gene3D" id="3.40.1280.10">
    <property type="match status" value="1"/>
</dbReference>
<feature type="binding site" evidence="7">
    <location>
        <position position="109"/>
    </location>
    <ligand>
        <name>S-adenosyl-L-methionine</name>
        <dbReference type="ChEBI" id="CHEBI:59789"/>
    </ligand>
</feature>
<comment type="function">
    <text evidence="7">Catalyzes the 2'-O methylation of guanosine at position 18 in tRNA.</text>
</comment>
<dbReference type="EC" id="2.1.1.34" evidence="7"/>
<keyword evidence="3 7" id="KW-0808">Transferase</keyword>
<evidence type="ECO:0000313" key="10">
    <source>
        <dbReference type="Proteomes" id="UP001250656"/>
    </source>
</evidence>
<feature type="domain" description="tRNA/rRNA methyltransferase SpoU type" evidence="8">
    <location>
        <begin position="33"/>
        <end position="171"/>
    </location>
</feature>
<keyword evidence="4 7" id="KW-0949">S-adenosyl-L-methionine</keyword>
<feature type="binding site" evidence="7">
    <location>
        <position position="152"/>
    </location>
    <ligand>
        <name>S-adenosyl-L-methionine</name>
        <dbReference type="ChEBI" id="CHEBI:59789"/>
    </ligand>
</feature>
<dbReference type="GO" id="GO:0032259">
    <property type="term" value="P:methylation"/>
    <property type="evidence" value="ECO:0007669"/>
    <property type="project" value="UniProtKB-KW"/>
</dbReference>
<organism evidence="9 10">
    <name type="scientific">Pricia mediterranea</name>
    <dbReference type="NCBI Taxonomy" id="3076079"/>
    <lineage>
        <taxon>Bacteria</taxon>
        <taxon>Pseudomonadati</taxon>
        <taxon>Bacteroidota</taxon>
        <taxon>Flavobacteriia</taxon>
        <taxon>Flavobacteriales</taxon>
        <taxon>Flavobacteriaceae</taxon>
        <taxon>Pricia</taxon>
    </lineage>
</organism>
<proteinExistence type="inferred from homology"/>
<keyword evidence="5 7" id="KW-0819">tRNA processing</keyword>
<sequence length="219" mass="25219">MKDAHLLEYLERFISEERKQRFLSILNQRTKYLTIAIEDVYQLHNASAIIRSCESFGLQEVHVIEDRFGKRLDKHIAMGAQRWVDVKRYGQTSDCLSQLKSEGYRIVATTPHAKSRLLDDFEIDGKTALFFGTEKEGLSEEVIAGSDGFLKIPMVGFTESLNVSVSAAIVLQTLTQQLRKSDLPWHLTETEKLEKRLDWTQKSIKSIEAILERYHRSSK</sequence>
<dbReference type="RefSeq" id="WP_314016540.1">
    <property type="nucleotide sequence ID" value="NZ_JAVTTP010000001.1"/>
</dbReference>
<dbReference type="Pfam" id="PF00588">
    <property type="entry name" value="SpoU_methylase"/>
    <property type="match status" value="1"/>
</dbReference>
<name>A0ABU3LA74_9FLAO</name>
<accession>A0ABU3LA74</accession>
<keyword evidence="1 7" id="KW-0820">tRNA-binding</keyword>
<keyword evidence="2 7" id="KW-0489">Methyltransferase</keyword>
<evidence type="ECO:0000313" key="9">
    <source>
        <dbReference type="EMBL" id="MDT7830293.1"/>
    </source>
</evidence>
<dbReference type="InterPro" id="IPR001537">
    <property type="entry name" value="SpoU_MeTrfase"/>
</dbReference>
<evidence type="ECO:0000256" key="4">
    <source>
        <dbReference type="ARBA" id="ARBA00022691"/>
    </source>
</evidence>
<dbReference type="InterPro" id="IPR029028">
    <property type="entry name" value="Alpha/beta_knot_MTases"/>
</dbReference>
<evidence type="ECO:0000256" key="7">
    <source>
        <dbReference type="HAMAP-Rule" id="MF_02060"/>
    </source>
</evidence>
<comment type="caution">
    <text evidence="9">The sequence shown here is derived from an EMBL/GenBank/DDBJ whole genome shotgun (WGS) entry which is preliminary data.</text>
</comment>
<dbReference type="Proteomes" id="UP001250656">
    <property type="component" value="Unassembled WGS sequence"/>
</dbReference>
<comment type="similarity">
    <text evidence="7">Belongs to the class IV-like SAM-binding methyltransferase superfamily. RNA methyltransferase TrmH family.</text>
</comment>
<protein>
    <recommendedName>
        <fullName evidence="7">tRNA (guanosine(18)-2'-O)-methyltransferase</fullName>
        <ecNumber evidence="7">2.1.1.34</ecNumber>
    </recommendedName>
    <alternativeName>
        <fullName evidence="7">tRNA [Gm18] methyltransferase</fullName>
    </alternativeName>
</protein>
<dbReference type="PANTHER" id="PTHR43453:SF1">
    <property type="entry name" value="TRNA_RRNA METHYLTRANSFERASE SPOU TYPE DOMAIN-CONTAINING PROTEIN"/>
    <property type="match status" value="1"/>
</dbReference>